<dbReference type="GO" id="GO:0005737">
    <property type="term" value="C:cytoplasm"/>
    <property type="evidence" value="ECO:0007669"/>
    <property type="project" value="TreeGrafter"/>
</dbReference>
<feature type="compositionally biased region" description="Polar residues" evidence="3">
    <location>
        <begin position="799"/>
        <end position="809"/>
    </location>
</feature>
<dbReference type="PANTHER" id="PTHR13112:SF0">
    <property type="entry name" value="FI21285P1"/>
    <property type="match status" value="1"/>
</dbReference>
<organism evidence="5 6">
    <name type="scientific">Allacma fusca</name>
    <dbReference type="NCBI Taxonomy" id="39272"/>
    <lineage>
        <taxon>Eukaryota</taxon>
        <taxon>Metazoa</taxon>
        <taxon>Ecdysozoa</taxon>
        <taxon>Arthropoda</taxon>
        <taxon>Hexapoda</taxon>
        <taxon>Collembola</taxon>
        <taxon>Symphypleona</taxon>
        <taxon>Sminthuridae</taxon>
        <taxon>Allacma</taxon>
    </lineage>
</organism>
<feature type="compositionally biased region" description="Low complexity" evidence="3">
    <location>
        <begin position="477"/>
        <end position="499"/>
    </location>
</feature>
<dbReference type="GO" id="GO:0000184">
    <property type="term" value="P:nuclear-transcribed mRNA catabolic process, nonsense-mediated decay"/>
    <property type="evidence" value="ECO:0007669"/>
    <property type="project" value="InterPro"/>
</dbReference>
<evidence type="ECO:0000256" key="1">
    <source>
        <dbReference type="ARBA" id="ARBA00004123"/>
    </source>
</evidence>
<feature type="region of interest" description="Disordered" evidence="3">
    <location>
        <begin position="799"/>
        <end position="848"/>
    </location>
</feature>
<protein>
    <recommendedName>
        <fullName evidence="4">UPF3 domain-containing protein</fullName>
    </recommendedName>
</protein>
<feature type="region of interest" description="Disordered" evidence="3">
    <location>
        <begin position="606"/>
        <end position="721"/>
    </location>
</feature>
<feature type="region of interest" description="Disordered" evidence="3">
    <location>
        <begin position="462"/>
        <end position="514"/>
    </location>
</feature>
<dbReference type="PANTHER" id="PTHR13112">
    <property type="entry name" value="UPF3 REGULATOR OF NONSENSE TRANSCRIPTS-LIKE PROTEIN"/>
    <property type="match status" value="1"/>
</dbReference>
<feature type="compositionally biased region" description="Basic and acidic residues" evidence="3">
    <location>
        <begin position="660"/>
        <end position="669"/>
    </location>
</feature>
<name>A0A8J2MFV5_9HEXA</name>
<dbReference type="EMBL" id="CAJVCH010571538">
    <property type="protein sequence ID" value="CAG7837786.1"/>
    <property type="molecule type" value="Genomic_DNA"/>
</dbReference>
<keyword evidence="2" id="KW-0539">Nucleus</keyword>
<dbReference type="Proteomes" id="UP000708208">
    <property type="component" value="Unassembled WGS sequence"/>
</dbReference>
<evidence type="ECO:0000256" key="2">
    <source>
        <dbReference type="ARBA" id="ARBA00023242"/>
    </source>
</evidence>
<gene>
    <name evidence="5" type="ORF">AFUS01_LOCUS46844</name>
</gene>
<dbReference type="GO" id="GO:0045727">
    <property type="term" value="P:positive regulation of translation"/>
    <property type="evidence" value="ECO:0007669"/>
    <property type="project" value="TreeGrafter"/>
</dbReference>
<sequence>MDLNRLELIALYCWILNEGQWGDFDEEEIPIRRQYPETEEDQLGRIKLFFETEFARPEWSSRDVGRKWFIRKAETSYDSDEALRLCPGSKTDLGRIIEEEQEEMDLESGTVGRSNSKRTGKLRGTKVHIRHLPKSLSEVELLEVLDPLPPYDYIHFLSGKFLSTTMNQHMTGSCYISFSSFEDANRFVQEYAYFVLINERGQEFRATCQFAINQKIHKSSSKDVQAKLYDFEFDEDFIVFRDSYIRAGSGPVESYIKTSPEVMLKEIEDRKRKFKELQLSPLIKFVMSQTEEHMIDADTVRELKDSPTGPAKVNAQKACTSPMPALAGGAAISEPVGIFGQENGAAIQSVRLLSPKYDANCVKGDVRQMQTTSRSAVLKPSARHEDLKKFKFNFQLAPFGCIETRKDADTSEQQTKQKDVNDSDHEDIDFQLIQLNKKNDTKDIVPPQTEVKAVVARNVTRTRNSSNVKAKNAKTDSSNYSPSTNTLLSSSQQIQLSHTSGDRRPEKLPQSITGKPKPRALLEIKLPDMKLEVMKNRSKSKTLTSRQQNKVPDIAASNSIYNASRNITTGDVKSTNTMSSLPQNRISKSNCLSLIAQPELDLAVSKTPENQSQPKQMSSGSLSEARISQASMSTTPTINTPQQPQRRKSRVFFSTAKQKQRLESTKSHSENNNTNNFPEVKLRSTKSKSFPKLPRTDLDRYEHSTKTDVASESAKYKKSSIYRRSQIKSNSFSSSSKDIMQKPKPLLSLVIPPPRIFSRNSISVSEITTDFCEPAVKSTKQPEKTASTTESIIKTVHSNMYNINPQSPQNPGPQDRKNSSSDSRSQNKRWLKPRLVFRGGNGRFSDSG</sequence>
<feature type="domain" description="UPF3" evidence="4">
    <location>
        <begin position="124"/>
        <end position="289"/>
    </location>
</feature>
<reference evidence="5" key="1">
    <citation type="submission" date="2021-06" db="EMBL/GenBank/DDBJ databases">
        <authorList>
            <person name="Hodson N. C."/>
            <person name="Mongue J. A."/>
            <person name="Jaron S. K."/>
        </authorList>
    </citation>
    <scope>NUCLEOTIDE SEQUENCE</scope>
</reference>
<feature type="compositionally biased region" description="Basic and acidic residues" evidence="3">
    <location>
        <begin position="694"/>
        <end position="706"/>
    </location>
</feature>
<dbReference type="AlphaFoldDB" id="A0A8J2MFV5"/>
<feature type="compositionally biased region" description="Low complexity" evidence="3">
    <location>
        <begin position="634"/>
        <end position="644"/>
    </location>
</feature>
<dbReference type="GO" id="GO:0005730">
    <property type="term" value="C:nucleolus"/>
    <property type="evidence" value="ECO:0007669"/>
    <property type="project" value="TreeGrafter"/>
</dbReference>
<feature type="compositionally biased region" description="Polar residues" evidence="3">
    <location>
        <begin position="607"/>
        <end position="633"/>
    </location>
</feature>
<evidence type="ECO:0000313" key="6">
    <source>
        <dbReference type="Proteomes" id="UP000708208"/>
    </source>
</evidence>
<evidence type="ECO:0000313" key="5">
    <source>
        <dbReference type="EMBL" id="CAG7837786.1"/>
    </source>
</evidence>
<keyword evidence="6" id="KW-1185">Reference proteome</keyword>
<comment type="caution">
    <text evidence="5">The sequence shown here is derived from an EMBL/GenBank/DDBJ whole genome shotgun (WGS) entry which is preliminary data.</text>
</comment>
<dbReference type="Pfam" id="PF03467">
    <property type="entry name" value="Smg4_UPF3"/>
    <property type="match status" value="1"/>
</dbReference>
<comment type="subcellular location">
    <subcellularLocation>
        <location evidence="1">Nucleus</location>
    </subcellularLocation>
</comment>
<dbReference type="GO" id="GO:0003729">
    <property type="term" value="F:mRNA binding"/>
    <property type="evidence" value="ECO:0007669"/>
    <property type="project" value="TreeGrafter"/>
</dbReference>
<evidence type="ECO:0000256" key="3">
    <source>
        <dbReference type="SAM" id="MobiDB-lite"/>
    </source>
</evidence>
<accession>A0A8J2MFV5</accession>
<proteinExistence type="predicted"/>
<evidence type="ECO:0000259" key="4">
    <source>
        <dbReference type="Pfam" id="PF03467"/>
    </source>
</evidence>
<dbReference type="InterPro" id="IPR005120">
    <property type="entry name" value="UPF3_dom"/>
</dbReference>
<dbReference type="InterPro" id="IPR039722">
    <property type="entry name" value="Upf3"/>
</dbReference>